<evidence type="ECO:0000313" key="2">
    <source>
        <dbReference type="EMBL" id="SFI54719.1"/>
    </source>
</evidence>
<organism evidence="2 3">
    <name type="scientific">Aquamicrobium aerolatum DSM 21857</name>
    <dbReference type="NCBI Taxonomy" id="1121003"/>
    <lineage>
        <taxon>Bacteria</taxon>
        <taxon>Pseudomonadati</taxon>
        <taxon>Pseudomonadota</taxon>
        <taxon>Alphaproteobacteria</taxon>
        <taxon>Hyphomicrobiales</taxon>
        <taxon>Phyllobacteriaceae</taxon>
        <taxon>Aerobium</taxon>
    </lineage>
</organism>
<dbReference type="OrthoDB" id="9810895at2"/>
<reference evidence="3" key="1">
    <citation type="submission" date="2016-10" db="EMBL/GenBank/DDBJ databases">
        <authorList>
            <person name="Varghese N."/>
            <person name="Submissions S."/>
        </authorList>
    </citation>
    <scope>NUCLEOTIDE SEQUENCE [LARGE SCALE GENOMIC DNA]</scope>
    <source>
        <strain evidence="3">DSM 21857</strain>
    </source>
</reference>
<feature type="signal peptide" evidence="1">
    <location>
        <begin position="1"/>
        <end position="24"/>
    </location>
</feature>
<evidence type="ECO:0000313" key="3">
    <source>
        <dbReference type="Proteomes" id="UP000242763"/>
    </source>
</evidence>
<dbReference type="AlphaFoldDB" id="A0A1I3J3H1"/>
<feature type="chain" id="PRO_5017258768" evidence="1">
    <location>
        <begin position="25"/>
        <end position="120"/>
    </location>
</feature>
<name>A0A1I3J3H1_9HYPH</name>
<dbReference type="Proteomes" id="UP000242763">
    <property type="component" value="Unassembled WGS sequence"/>
</dbReference>
<dbReference type="RefSeq" id="WP_139207833.1">
    <property type="nucleotide sequence ID" value="NZ_FORF01000003.1"/>
</dbReference>
<dbReference type="EMBL" id="FORF01000003">
    <property type="protein sequence ID" value="SFI54719.1"/>
    <property type="molecule type" value="Genomic_DNA"/>
</dbReference>
<keyword evidence="3" id="KW-1185">Reference proteome</keyword>
<gene>
    <name evidence="2" type="ORF">SAMN03080618_00772</name>
</gene>
<keyword evidence="1" id="KW-0732">Signal</keyword>
<proteinExistence type="predicted"/>
<accession>A0A1I3J3H1</accession>
<evidence type="ECO:0000256" key="1">
    <source>
        <dbReference type="SAM" id="SignalP"/>
    </source>
</evidence>
<protein>
    <submittedName>
        <fullName evidence="2">Uncharacterized protein</fullName>
    </submittedName>
</protein>
<sequence>MARVPLLYTAITGMMLFASPLASATDNQAARLPAVAQAFQQSEPDSAMCGARTDVLNELAQQFREKPMAVGQIDSSAVVEILVSDSGSWTIIATGTDGQSCIVSTGEGFQSTMLVRGVDA</sequence>